<sequence>MRNHARRRFIPAGRGKFLTPGQIGPAQRLRADGMSIRQIAQAIGSSRATVHRTLTAVPITAIATDLDTAAPVAAPAQADPMVESRERRADNFRSAPRRSE</sequence>
<feature type="domain" description="Transposase IS30-like HTH" evidence="2">
    <location>
        <begin position="15"/>
        <end position="53"/>
    </location>
</feature>
<comment type="caution">
    <text evidence="3">The sequence shown here is derived from an EMBL/GenBank/DDBJ whole genome shotgun (WGS) entry which is preliminary data.</text>
</comment>
<dbReference type="InterPro" id="IPR025246">
    <property type="entry name" value="IS30-like_HTH"/>
</dbReference>
<proteinExistence type="predicted"/>
<protein>
    <recommendedName>
        <fullName evidence="2">Transposase IS30-like HTH domain-containing protein</fullName>
    </recommendedName>
</protein>
<accession>A0ABP4PIC6</accession>
<dbReference type="SUPFAM" id="SSF46689">
    <property type="entry name" value="Homeodomain-like"/>
    <property type="match status" value="1"/>
</dbReference>
<dbReference type="InterPro" id="IPR009057">
    <property type="entry name" value="Homeodomain-like_sf"/>
</dbReference>
<dbReference type="RefSeq" id="WP_425554451.1">
    <property type="nucleotide sequence ID" value="NZ_BAAAOS010000020.1"/>
</dbReference>
<reference evidence="4" key="1">
    <citation type="journal article" date="2019" name="Int. J. Syst. Evol. Microbiol.">
        <title>The Global Catalogue of Microorganisms (GCM) 10K type strain sequencing project: providing services to taxonomists for standard genome sequencing and annotation.</title>
        <authorList>
            <consortium name="The Broad Institute Genomics Platform"/>
            <consortium name="The Broad Institute Genome Sequencing Center for Infectious Disease"/>
            <person name="Wu L."/>
            <person name="Ma J."/>
        </authorList>
    </citation>
    <scope>NUCLEOTIDE SEQUENCE [LARGE SCALE GENOMIC DNA]</scope>
    <source>
        <strain evidence="4">JCM 14969</strain>
    </source>
</reference>
<dbReference type="Proteomes" id="UP001500393">
    <property type="component" value="Unassembled WGS sequence"/>
</dbReference>
<evidence type="ECO:0000313" key="3">
    <source>
        <dbReference type="EMBL" id="GAA1579840.1"/>
    </source>
</evidence>
<gene>
    <name evidence="3" type="ORF">GCM10009789_37010</name>
</gene>
<organism evidence="3 4">
    <name type="scientific">Kribbella sancticallisti</name>
    <dbReference type="NCBI Taxonomy" id="460087"/>
    <lineage>
        <taxon>Bacteria</taxon>
        <taxon>Bacillati</taxon>
        <taxon>Actinomycetota</taxon>
        <taxon>Actinomycetes</taxon>
        <taxon>Propionibacteriales</taxon>
        <taxon>Kribbellaceae</taxon>
        <taxon>Kribbella</taxon>
    </lineage>
</organism>
<dbReference type="EMBL" id="BAAAOS010000020">
    <property type="protein sequence ID" value="GAA1579840.1"/>
    <property type="molecule type" value="Genomic_DNA"/>
</dbReference>
<keyword evidence="4" id="KW-1185">Reference proteome</keyword>
<feature type="region of interest" description="Disordered" evidence="1">
    <location>
        <begin position="1"/>
        <end position="24"/>
    </location>
</feature>
<name>A0ABP4PIC6_9ACTN</name>
<evidence type="ECO:0000259" key="2">
    <source>
        <dbReference type="Pfam" id="PF13936"/>
    </source>
</evidence>
<evidence type="ECO:0000256" key="1">
    <source>
        <dbReference type="SAM" id="MobiDB-lite"/>
    </source>
</evidence>
<dbReference type="Pfam" id="PF13936">
    <property type="entry name" value="HTH_38"/>
    <property type="match status" value="1"/>
</dbReference>
<feature type="compositionally biased region" description="Basic and acidic residues" evidence="1">
    <location>
        <begin position="82"/>
        <end position="100"/>
    </location>
</feature>
<feature type="region of interest" description="Disordered" evidence="1">
    <location>
        <begin position="74"/>
        <end position="100"/>
    </location>
</feature>
<dbReference type="Gene3D" id="1.10.10.60">
    <property type="entry name" value="Homeodomain-like"/>
    <property type="match status" value="1"/>
</dbReference>
<evidence type="ECO:0000313" key="4">
    <source>
        <dbReference type="Proteomes" id="UP001500393"/>
    </source>
</evidence>